<keyword evidence="1" id="KW-1133">Transmembrane helix</keyword>
<feature type="transmembrane region" description="Helical" evidence="1">
    <location>
        <begin position="195"/>
        <end position="218"/>
    </location>
</feature>
<dbReference type="AlphaFoldDB" id="A0A8J7EZT0"/>
<evidence type="ECO:0000313" key="2">
    <source>
        <dbReference type="EMBL" id="MBE9213013.1"/>
    </source>
</evidence>
<evidence type="ECO:0000313" key="3">
    <source>
        <dbReference type="Proteomes" id="UP000620559"/>
    </source>
</evidence>
<keyword evidence="1" id="KW-0812">Transmembrane</keyword>
<feature type="transmembrane region" description="Helical" evidence="1">
    <location>
        <begin position="122"/>
        <end position="148"/>
    </location>
</feature>
<keyword evidence="1" id="KW-0472">Membrane</keyword>
<gene>
    <name evidence="2" type="ORF">IQ247_10030</name>
</gene>
<keyword evidence="3" id="KW-1185">Reference proteome</keyword>
<protein>
    <submittedName>
        <fullName evidence="2">Uncharacterized protein</fullName>
    </submittedName>
</protein>
<organism evidence="2 3">
    <name type="scientific">Plectonema cf. radiosum LEGE 06105</name>
    <dbReference type="NCBI Taxonomy" id="945769"/>
    <lineage>
        <taxon>Bacteria</taxon>
        <taxon>Bacillati</taxon>
        <taxon>Cyanobacteriota</taxon>
        <taxon>Cyanophyceae</taxon>
        <taxon>Oscillatoriophycideae</taxon>
        <taxon>Oscillatoriales</taxon>
        <taxon>Microcoleaceae</taxon>
        <taxon>Plectonema</taxon>
    </lineage>
</organism>
<feature type="transmembrane region" description="Helical" evidence="1">
    <location>
        <begin position="83"/>
        <end position="110"/>
    </location>
</feature>
<dbReference type="RefSeq" id="WP_193919487.1">
    <property type="nucleotide sequence ID" value="NZ_JADEWL010000023.1"/>
</dbReference>
<feature type="transmembrane region" description="Helical" evidence="1">
    <location>
        <begin position="160"/>
        <end position="183"/>
    </location>
</feature>
<proteinExistence type="predicted"/>
<feature type="transmembrane region" description="Helical" evidence="1">
    <location>
        <begin position="54"/>
        <end position="76"/>
    </location>
</feature>
<name>A0A8J7EZT0_9CYAN</name>
<dbReference type="EMBL" id="JADEWL010000023">
    <property type="protein sequence ID" value="MBE9213013.1"/>
    <property type="molecule type" value="Genomic_DNA"/>
</dbReference>
<feature type="transmembrane region" description="Helical" evidence="1">
    <location>
        <begin position="23"/>
        <end position="42"/>
    </location>
</feature>
<comment type="caution">
    <text evidence="2">The sequence shown here is derived from an EMBL/GenBank/DDBJ whole genome shotgun (WGS) entry which is preliminary data.</text>
</comment>
<accession>A0A8J7EZT0</accession>
<dbReference type="Proteomes" id="UP000620559">
    <property type="component" value="Unassembled WGS sequence"/>
</dbReference>
<sequence length="228" mass="25666">MQIVNNNNFGLHNKRSFVLFEKWVLANFIAELLGLGIIAFVGKKFPTYDNQNSQIVLILQGVFQGLILGIAQWLVLRRYMRNSIWWILATIIGCFFGWLLVLFVSAIALFTMAVTQKELDSITAFLGVIWLGTAVGTLIGLPQGLVLLTSLKVKFHKAVLWMNVNALAWILRLFLVFTALSIISNKFSLNTVFMMFAAEILMTLAYSGITGVMLVDLLQSSLRKRYPL</sequence>
<reference evidence="2" key="1">
    <citation type="submission" date="2020-10" db="EMBL/GenBank/DDBJ databases">
        <authorList>
            <person name="Castelo-Branco R."/>
            <person name="Eusebio N."/>
            <person name="Adriana R."/>
            <person name="Vieira A."/>
            <person name="Brugerolle De Fraissinette N."/>
            <person name="Rezende De Castro R."/>
            <person name="Schneider M.P."/>
            <person name="Vasconcelos V."/>
            <person name="Leao P.N."/>
        </authorList>
    </citation>
    <scope>NUCLEOTIDE SEQUENCE</scope>
    <source>
        <strain evidence="2">LEGE 06105</strain>
    </source>
</reference>
<evidence type="ECO:0000256" key="1">
    <source>
        <dbReference type="SAM" id="Phobius"/>
    </source>
</evidence>